<dbReference type="GO" id="GO:0006783">
    <property type="term" value="P:heme biosynthetic process"/>
    <property type="evidence" value="ECO:0007669"/>
    <property type="project" value="TreeGrafter"/>
</dbReference>
<dbReference type="SUPFAM" id="SSF53850">
    <property type="entry name" value="Periplasmic binding protein-like II"/>
    <property type="match status" value="1"/>
</dbReference>
<evidence type="ECO:0000256" key="3">
    <source>
        <dbReference type="ARBA" id="ARBA00012655"/>
    </source>
</evidence>
<evidence type="ECO:0000256" key="2">
    <source>
        <dbReference type="ARBA" id="ARBA00005638"/>
    </source>
</evidence>
<dbReference type="EC" id="2.5.1.61" evidence="3 7"/>
<dbReference type="GO" id="GO:0004418">
    <property type="term" value="F:hydroxymethylbilane synthase activity"/>
    <property type="evidence" value="ECO:0007669"/>
    <property type="project" value="UniProtKB-UniRule"/>
</dbReference>
<keyword evidence="5" id="KW-0627">Porphyrin biosynthesis</keyword>
<dbReference type="AlphaFoldDB" id="A0A538U991"/>
<dbReference type="PRINTS" id="PR00151">
    <property type="entry name" value="PORPHBDMNASE"/>
</dbReference>
<feature type="domain" description="Porphobilinogen deaminase C-terminal" evidence="9">
    <location>
        <begin position="224"/>
        <end position="292"/>
    </location>
</feature>
<name>A0A538U991_UNCEI</name>
<dbReference type="PANTHER" id="PTHR11557:SF0">
    <property type="entry name" value="PORPHOBILINOGEN DEAMINASE"/>
    <property type="match status" value="1"/>
</dbReference>
<gene>
    <name evidence="10" type="primary">hemC</name>
    <name evidence="10" type="ORF">E6K81_07345</name>
</gene>
<dbReference type="InterPro" id="IPR000860">
    <property type="entry name" value="HemC"/>
</dbReference>
<dbReference type="InterPro" id="IPR022418">
    <property type="entry name" value="Porphobilinogen_deaminase_C"/>
</dbReference>
<dbReference type="Gene3D" id="3.30.160.40">
    <property type="entry name" value="Porphobilinogen deaminase, C-terminal domain"/>
    <property type="match status" value="1"/>
</dbReference>
<evidence type="ECO:0000259" key="9">
    <source>
        <dbReference type="Pfam" id="PF03900"/>
    </source>
</evidence>
<dbReference type="NCBIfam" id="TIGR00212">
    <property type="entry name" value="hemC"/>
    <property type="match status" value="1"/>
</dbReference>
<dbReference type="GO" id="GO:0005737">
    <property type="term" value="C:cytoplasm"/>
    <property type="evidence" value="ECO:0007669"/>
    <property type="project" value="UniProtKB-UniRule"/>
</dbReference>
<protein>
    <recommendedName>
        <fullName evidence="3 7">Hydroxymethylbilane synthase</fullName>
        <ecNumber evidence="3 7">2.5.1.61</ecNumber>
    </recommendedName>
</protein>
<accession>A0A538U991</accession>
<dbReference type="Proteomes" id="UP000319771">
    <property type="component" value="Unassembled WGS sequence"/>
</dbReference>
<reference evidence="10 11" key="1">
    <citation type="journal article" date="2019" name="Nat. Microbiol.">
        <title>Mediterranean grassland soil C-N compound turnover is dependent on rainfall and depth, and is mediated by genomically divergent microorganisms.</title>
        <authorList>
            <person name="Diamond S."/>
            <person name="Andeer P.F."/>
            <person name="Li Z."/>
            <person name="Crits-Christoph A."/>
            <person name="Burstein D."/>
            <person name="Anantharaman K."/>
            <person name="Lane K.R."/>
            <person name="Thomas B.C."/>
            <person name="Pan C."/>
            <person name="Northen T.R."/>
            <person name="Banfield J.F."/>
        </authorList>
    </citation>
    <scope>NUCLEOTIDE SEQUENCE [LARGE SCALE GENOMIC DNA]</scope>
    <source>
        <strain evidence="10">WS_11</strain>
    </source>
</reference>
<evidence type="ECO:0000256" key="6">
    <source>
        <dbReference type="ARBA" id="ARBA00048169"/>
    </source>
</evidence>
<dbReference type="Pfam" id="PF01379">
    <property type="entry name" value="Porphobil_deam"/>
    <property type="match status" value="1"/>
</dbReference>
<evidence type="ECO:0000313" key="11">
    <source>
        <dbReference type="Proteomes" id="UP000319771"/>
    </source>
</evidence>
<evidence type="ECO:0000259" key="8">
    <source>
        <dbReference type="Pfam" id="PF01379"/>
    </source>
</evidence>
<dbReference type="Gene3D" id="3.40.190.10">
    <property type="entry name" value="Periplasmic binding protein-like II"/>
    <property type="match status" value="2"/>
</dbReference>
<evidence type="ECO:0000256" key="4">
    <source>
        <dbReference type="ARBA" id="ARBA00022679"/>
    </source>
</evidence>
<dbReference type="InterPro" id="IPR036803">
    <property type="entry name" value="Porphobilinogen_deaminase_C_sf"/>
</dbReference>
<dbReference type="PANTHER" id="PTHR11557">
    <property type="entry name" value="PORPHOBILINOGEN DEAMINASE"/>
    <property type="match status" value="1"/>
</dbReference>
<comment type="caution">
    <text evidence="10">The sequence shown here is derived from an EMBL/GenBank/DDBJ whole genome shotgun (WGS) entry which is preliminary data.</text>
</comment>
<evidence type="ECO:0000256" key="1">
    <source>
        <dbReference type="ARBA" id="ARBA00002869"/>
    </source>
</evidence>
<evidence type="ECO:0000313" key="10">
    <source>
        <dbReference type="EMBL" id="TMQ72456.1"/>
    </source>
</evidence>
<feature type="domain" description="Porphobilinogen deaminase N-terminal" evidence="8">
    <location>
        <begin position="7"/>
        <end position="209"/>
    </location>
</feature>
<dbReference type="Pfam" id="PF03900">
    <property type="entry name" value="Porphobil_deamC"/>
    <property type="match status" value="1"/>
</dbReference>
<evidence type="ECO:0000256" key="5">
    <source>
        <dbReference type="ARBA" id="ARBA00023244"/>
    </source>
</evidence>
<organism evidence="10 11">
    <name type="scientific">Eiseniibacteriota bacterium</name>
    <dbReference type="NCBI Taxonomy" id="2212470"/>
    <lineage>
        <taxon>Bacteria</taxon>
        <taxon>Candidatus Eiseniibacteriota</taxon>
    </lineage>
</organism>
<comment type="catalytic activity">
    <reaction evidence="6">
        <text>4 porphobilinogen + H2O = hydroxymethylbilane + 4 NH4(+)</text>
        <dbReference type="Rhea" id="RHEA:13185"/>
        <dbReference type="ChEBI" id="CHEBI:15377"/>
        <dbReference type="ChEBI" id="CHEBI:28938"/>
        <dbReference type="ChEBI" id="CHEBI:57845"/>
        <dbReference type="ChEBI" id="CHEBI:58126"/>
        <dbReference type="EC" id="2.5.1.61"/>
    </reaction>
</comment>
<dbReference type="SUPFAM" id="SSF54782">
    <property type="entry name" value="Porphobilinogen deaminase (hydroxymethylbilane synthase), C-terminal domain"/>
    <property type="match status" value="1"/>
</dbReference>
<dbReference type="EMBL" id="VBPB01000107">
    <property type="protein sequence ID" value="TMQ72456.1"/>
    <property type="molecule type" value="Genomic_DNA"/>
</dbReference>
<comment type="similarity">
    <text evidence="2">Belongs to the HMBS family.</text>
</comment>
<keyword evidence="4 10" id="KW-0808">Transferase</keyword>
<proteinExistence type="inferred from homology"/>
<evidence type="ECO:0000256" key="7">
    <source>
        <dbReference type="NCBIfam" id="TIGR00212"/>
    </source>
</evidence>
<dbReference type="PIRSF" id="PIRSF001438">
    <property type="entry name" value="4pyrrol_synth_OHMeBilane_synth"/>
    <property type="match status" value="1"/>
</dbReference>
<comment type="function">
    <text evidence="1">Tetrapolymerization of the monopyrrole PBG into the hydroxymethylbilane pre-uroporphyrinogen in several discrete steps.</text>
</comment>
<sequence length="308" mass="33186">MTLPNKLRIGVRANRLALRLADEVVEAITGAHPSLEIEVVKIAGSGDHVHDGASSAPGFTRDLEAALVEGRVDAALHDLPDLPLVRRDSLLLAAVPRRRHPFEVFLSRDGRILDELEAGERVGSSTALRRAQVLAYREDLRTLAARGSLETHWKQLEDGQFEGLVMAATDAERLGWHDRVSEIFTTEVCIPTPGQGALGLETLAARKDVIAALKCLDDPDAHRAVLAERAWLNELPGGDDLPAGALANIVEGHLVMEAVIVSPDGLEVVRDEIEGPAAQAETLGVKLAVRMLERGAREIVEAVTDEPA</sequence>
<dbReference type="InterPro" id="IPR022417">
    <property type="entry name" value="Porphobilin_deaminase_N"/>
</dbReference>